<evidence type="ECO:0000313" key="3">
    <source>
        <dbReference type="Proteomes" id="UP000489600"/>
    </source>
</evidence>
<feature type="compositionally biased region" description="Acidic residues" evidence="1">
    <location>
        <begin position="160"/>
        <end position="171"/>
    </location>
</feature>
<gene>
    <name evidence="2" type="ORF">ANE_LOCUS12920</name>
</gene>
<feature type="compositionally biased region" description="Basic and acidic residues" evidence="1">
    <location>
        <begin position="172"/>
        <end position="186"/>
    </location>
</feature>
<feature type="compositionally biased region" description="Acidic residues" evidence="1">
    <location>
        <begin position="209"/>
        <end position="226"/>
    </location>
</feature>
<proteinExistence type="predicted"/>
<dbReference type="Proteomes" id="UP000489600">
    <property type="component" value="Unassembled WGS sequence"/>
</dbReference>
<keyword evidence="3" id="KW-1185">Reference proteome</keyword>
<feature type="region of interest" description="Disordered" evidence="1">
    <location>
        <begin position="204"/>
        <end position="233"/>
    </location>
</feature>
<feature type="compositionally biased region" description="Basic and acidic residues" evidence="1">
    <location>
        <begin position="145"/>
        <end position="159"/>
    </location>
</feature>
<evidence type="ECO:0000313" key="2">
    <source>
        <dbReference type="EMBL" id="VVB02476.1"/>
    </source>
</evidence>
<reference evidence="2" key="1">
    <citation type="submission" date="2019-07" db="EMBL/GenBank/DDBJ databases">
        <authorList>
            <person name="Dittberner H."/>
        </authorList>
    </citation>
    <scope>NUCLEOTIDE SEQUENCE [LARGE SCALE GENOMIC DNA]</scope>
</reference>
<protein>
    <submittedName>
        <fullName evidence="2">Uncharacterized protein</fullName>
    </submittedName>
</protein>
<name>A0A565BLJ7_9BRAS</name>
<comment type="caution">
    <text evidence="2">The sequence shown here is derived from an EMBL/GenBank/DDBJ whole genome shotgun (WGS) entry which is preliminary data.</text>
</comment>
<evidence type="ECO:0000256" key="1">
    <source>
        <dbReference type="SAM" id="MobiDB-lite"/>
    </source>
</evidence>
<accession>A0A565BLJ7</accession>
<dbReference type="EMBL" id="CABITT030000004">
    <property type="protein sequence ID" value="VVB02476.1"/>
    <property type="molecule type" value="Genomic_DNA"/>
</dbReference>
<dbReference type="OrthoDB" id="1110889at2759"/>
<organism evidence="2 3">
    <name type="scientific">Arabis nemorensis</name>
    <dbReference type="NCBI Taxonomy" id="586526"/>
    <lineage>
        <taxon>Eukaryota</taxon>
        <taxon>Viridiplantae</taxon>
        <taxon>Streptophyta</taxon>
        <taxon>Embryophyta</taxon>
        <taxon>Tracheophyta</taxon>
        <taxon>Spermatophyta</taxon>
        <taxon>Magnoliopsida</taxon>
        <taxon>eudicotyledons</taxon>
        <taxon>Gunneridae</taxon>
        <taxon>Pentapetalae</taxon>
        <taxon>rosids</taxon>
        <taxon>malvids</taxon>
        <taxon>Brassicales</taxon>
        <taxon>Brassicaceae</taxon>
        <taxon>Arabideae</taxon>
        <taxon>Arabis</taxon>
    </lineage>
</organism>
<feature type="region of interest" description="Disordered" evidence="1">
    <location>
        <begin position="107"/>
        <end position="186"/>
    </location>
</feature>
<sequence>MEYEEDEKSEFLSSEIEWGDESSHYSWEREGDYLNEPWSGETNSEISFKGENERVEESWPGETNSEISLEEESEHEAMEINRSCEEKIEEEDDQKRDLWYEDEYLDFDFEDKPQGEEFEPGPPDYSQDDTSQHIWSKEEETDQEECVREGSERDSWHEEIDSEISLEEEFNKEEPEHKGINPEEEPYQYKDSLEETATIDDELWSHESEPEDSFGNEIEIEEEEPEQLYISFSGHSQGLEAYTRWEQDMDNWFQSNQVLEEEKMTYAEETLTEDAFRHWEREDYMRMDFDEPAYSWEDIKKIMYEEFVKDVEANKQYYVKIDSNPKPRRWILATRSYPKAKPKKACYP</sequence>
<dbReference type="AlphaFoldDB" id="A0A565BLJ7"/>
<feature type="region of interest" description="Disordered" evidence="1">
    <location>
        <begin position="49"/>
        <end position="79"/>
    </location>
</feature>